<proteinExistence type="predicted"/>
<dbReference type="Proteomes" id="UP000485058">
    <property type="component" value="Unassembled WGS sequence"/>
</dbReference>
<evidence type="ECO:0000256" key="2">
    <source>
        <dbReference type="SAM" id="Phobius"/>
    </source>
</evidence>
<evidence type="ECO:0000313" key="4">
    <source>
        <dbReference type="Proteomes" id="UP000485058"/>
    </source>
</evidence>
<keyword evidence="2" id="KW-0812">Transmembrane</keyword>
<feature type="transmembrane region" description="Helical" evidence="2">
    <location>
        <begin position="12"/>
        <end position="34"/>
    </location>
</feature>
<accession>A0A6A0A8S9</accession>
<keyword evidence="2" id="KW-1133">Transmembrane helix</keyword>
<keyword evidence="2" id="KW-0472">Membrane</keyword>
<comment type="caution">
    <text evidence="3">The sequence shown here is derived from an EMBL/GenBank/DDBJ whole genome shotgun (WGS) entry which is preliminary data.</text>
</comment>
<sequence length="135" mass="15158">MERVSAPSASRFSLPLAYSWPGRIAVVINVLLGWKKRKGTAKQNRAWQRNDEENGVVISALWNHPSRLLVPSQLLVRHKAKRQKQRQKRERGGKRSVARSSKSRATQFSGAAPPAAGPNALPLTRDRLLAMLRIF</sequence>
<dbReference type="AlphaFoldDB" id="A0A6A0A8S9"/>
<organism evidence="3 4">
    <name type="scientific">Haematococcus lacustris</name>
    <name type="common">Green alga</name>
    <name type="synonym">Haematococcus pluvialis</name>
    <dbReference type="NCBI Taxonomy" id="44745"/>
    <lineage>
        <taxon>Eukaryota</taxon>
        <taxon>Viridiplantae</taxon>
        <taxon>Chlorophyta</taxon>
        <taxon>core chlorophytes</taxon>
        <taxon>Chlorophyceae</taxon>
        <taxon>CS clade</taxon>
        <taxon>Chlamydomonadales</taxon>
        <taxon>Haematococcaceae</taxon>
        <taxon>Haematococcus</taxon>
    </lineage>
</organism>
<keyword evidence="4" id="KW-1185">Reference proteome</keyword>
<protein>
    <submittedName>
        <fullName evidence="3">Uncharacterized protein</fullName>
    </submittedName>
</protein>
<dbReference type="EMBL" id="BLLF01004142">
    <property type="protein sequence ID" value="GFH29016.1"/>
    <property type="molecule type" value="Genomic_DNA"/>
</dbReference>
<evidence type="ECO:0000313" key="3">
    <source>
        <dbReference type="EMBL" id="GFH29016.1"/>
    </source>
</evidence>
<evidence type="ECO:0000256" key="1">
    <source>
        <dbReference type="SAM" id="MobiDB-lite"/>
    </source>
</evidence>
<feature type="region of interest" description="Disordered" evidence="1">
    <location>
        <begin position="73"/>
        <end position="120"/>
    </location>
</feature>
<gene>
    <name evidence="3" type="ORF">HaLaN_27601</name>
</gene>
<reference evidence="3 4" key="1">
    <citation type="submission" date="2020-02" db="EMBL/GenBank/DDBJ databases">
        <title>Draft genome sequence of Haematococcus lacustris strain NIES-144.</title>
        <authorList>
            <person name="Morimoto D."/>
            <person name="Nakagawa S."/>
            <person name="Yoshida T."/>
            <person name="Sawayama S."/>
        </authorList>
    </citation>
    <scope>NUCLEOTIDE SEQUENCE [LARGE SCALE GENOMIC DNA]</scope>
    <source>
        <strain evidence="3 4">NIES-144</strain>
    </source>
</reference>
<name>A0A6A0A8S9_HAELA</name>
<feature type="compositionally biased region" description="Basic residues" evidence="1">
    <location>
        <begin position="76"/>
        <end position="97"/>
    </location>
</feature>
<feature type="compositionally biased region" description="Low complexity" evidence="1">
    <location>
        <begin position="98"/>
        <end position="120"/>
    </location>
</feature>